<keyword evidence="2" id="KW-0732">Signal</keyword>
<dbReference type="PANTHER" id="PTHR30535">
    <property type="entry name" value="VITAMIN B12-BINDING PROTEIN"/>
    <property type="match status" value="1"/>
</dbReference>
<evidence type="ECO:0000256" key="1">
    <source>
        <dbReference type="ARBA" id="ARBA00008814"/>
    </source>
</evidence>
<feature type="domain" description="Fe/B12 periplasmic-binding" evidence="3">
    <location>
        <begin position="54"/>
        <end position="328"/>
    </location>
</feature>
<sequence>MGIKHVLLTAAVIPALSLAACSQSDTTASTEASGDKQTITNCGFTMELEGPAQRAVTLRQGATETLLEMGLEDQMVGTSDLRTPVLEHNQAAFDSIPVLADGVPTIEQVMGADADAAISDRASYFTGQYAGTREELAEKGIVTFVSNTDCNKGKPAFDMLEQDYKELGQIFGKPEAADKLIEKQRAVIAENKDKIDGLEPVTMATIYSIYEGEIYSDGNMSTFQAVTDQLGQKNVFADVEDQRFSPGWEKFASLDPDWIVLGDLSTRGGPGDSPESKIEMLENNPATRNMKAVREGNYIVVPGAALDPSARSVEVLPLVADALKEAHK</sequence>
<reference evidence="4 5" key="1">
    <citation type="submission" date="2017-10" db="EMBL/GenBank/DDBJ databases">
        <title>Sequencing the genomes of 1000 actinobacteria strains.</title>
        <authorList>
            <person name="Klenk H.-P."/>
        </authorList>
    </citation>
    <scope>NUCLEOTIDE SEQUENCE [LARGE SCALE GENOMIC DNA]</scope>
    <source>
        <strain evidence="4 5">DSM 20688</strain>
    </source>
</reference>
<organism evidence="4 5">
    <name type="scientific">Corynebacterium renale</name>
    <dbReference type="NCBI Taxonomy" id="1724"/>
    <lineage>
        <taxon>Bacteria</taxon>
        <taxon>Bacillati</taxon>
        <taxon>Actinomycetota</taxon>
        <taxon>Actinomycetes</taxon>
        <taxon>Mycobacteriales</taxon>
        <taxon>Corynebacteriaceae</taxon>
        <taxon>Corynebacterium</taxon>
    </lineage>
</organism>
<dbReference type="EMBL" id="PDJF01000001">
    <property type="protein sequence ID" value="PFG27750.1"/>
    <property type="molecule type" value="Genomic_DNA"/>
</dbReference>
<feature type="signal peptide" evidence="2">
    <location>
        <begin position="1"/>
        <end position="19"/>
    </location>
</feature>
<accession>A0A2A9DPA1</accession>
<dbReference type="SUPFAM" id="SSF53807">
    <property type="entry name" value="Helical backbone' metal receptor"/>
    <property type="match status" value="1"/>
</dbReference>
<dbReference type="OrthoDB" id="9797850at2"/>
<protein>
    <submittedName>
        <fullName evidence="4">Iron complex transport system substrate-binding protein</fullName>
    </submittedName>
</protein>
<dbReference type="PANTHER" id="PTHR30535:SF7">
    <property type="entry name" value="IRON(III) DICITRATE-BINDING PROTEIN"/>
    <property type="match status" value="1"/>
</dbReference>
<evidence type="ECO:0000313" key="5">
    <source>
        <dbReference type="Proteomes" id="UP000221653"/>
    </source>
</evidence>
<comment type="similarity">
    <text evidence="1">Belongs to the bacterial solute-binding protein 8 family.</text>
</comment>
<dbReference type="PROSITE" id="PS50983">
    <property type="entry name" value="FE_B12_PBP"/>
    <property type="match status" value="1"/>
</dbReference>
<dbReference type="InterPro" id="IPR002491">
    <property type="entry name" value="ABC_transptr_periplasmic_BD"/>
</dbReference>
<dbReference type="AlphaFoldDB" id="A0A2A9DPA1"/>
<dbReference type="STRING" id="1724.GCA_001044175_02432"/>
<name>A0A2A9DPA1_9CORY</name>
<dbReference type="Proteomes" id="UP000221653">
    <property type="component" value="Unassembled WGS sequence"/>
</dbReference>
<dbReference type="Gene3D" id="3.40.50.1980">
    <property type="entry name" value="Nitrogenase molybdenum iron protein domain"/>
    <property type="match status" value="2"/>
</dbReference>
<proteinExistence type="inferred from homology"/>
<dbReference type="InterPro" id="IPR050902">
    <property type="entry name" value="ABC_Transporter_SBP"/>
</dbReference>
<dbReference type="Pfam" id="PF01497">
    <property type="entry name" value="Peripla_BP_2"/>
    <property type="match status" value="1"/>
</dbReference>
<gene>
    <name evidence="4" type="ORF">ATK06_0829</name>
</gene>
<evidence type="ECO:0000313" key="4">
    <source>
        <dbReference type="EMBL" id="PFG27750.1"/>
    </source>
</evidence>
<keyword evidence="5" id="KW-1185">Reference proteome</keyword>
<comment type="caution">
    <text evidence="4">The sequence shown here is derived from an EMBL/GenBank/DDBJ whole genome shotgun (WGS) entry which is preliminary data.</text>
</comment>
<evidence type="ECO:0000256" key="2">
    <source>
        <dbReference type="SAM" id="SignalP"/>
    </source>
</evidence>
<dbReference type="RefSeq" id="WP_048381128.1">
    <property type="nucleotide sequence ID" value="NZ_LDYE01000009.1"/>
</dbReference>
<feature type="chain" id="PRO_5038860359" evidence="2">
    <location>
        <begin position="20"/>
        <end position="328"/>
    </location>
</feature>
<dbReference type="PROSITE" id="PS51257">
    <property type="entry name" value="PROKAR_LIPOPROTEIN"/>
    <property type="match status" value="1"/>
</dbReference>
<evidence type="ECO:0000259" key="3">
    <source>
        <dbReference type="PROSITE" id="PS50983"/>
    </source>
</evidence>